<name>A0A1L9VTJ1_ASPGL</name>
<dbReference type="Gene3D" id="3.30.200.20">
    <property type="entry name" value="Phosphorylase Kinase, domain 1"/>
    <property type="match status" value="1"/>
</dbReference>
<dbReference type="GeneID" id="34465876"/>
<dbReference type="InterPro" id="IPR002575">
    <property type="entry name" value="Aminoglycoside_PTrfase"/>
</dbReference>
<evidence type="ECO:0000259" key="1">
    <source>
        <dbReference type="Pfam" id="PF01636"/>
    </source>
</evidence>
<dbReference type="EMBL" id="KV878891">
    <property type="protein sequence ID" value="OJJ87214.1"/>
    <property type="molecule type" value="Genomic_DNA"/>
</dbReference>
<dbReference type="AlphaFoldDB" id="A0A1L9VTJ1"/>
<sequence length="327" mass="37775">MARYRPESRPVDHARIEGVGAFNLCFWMIFEDGFSSLLRFPGPGRVMFPEEKVRNEVAVITFLKQNTKIPVPTVIHYGMGDESPAGLGPFILMEYEKLEFFYGQVADILLKLSKPSFEKIGSLARDTNGDWKDCRSKYVARMLFYKLAEESCLQNPTTFDSGPFKLFCDDLRPTNILLDDNMKIAAVIDWEFTYAAPWPREISDWIKTYQPRLDTFLRVLKCQEDIAIAAGNLMEEQRLSGKLRESWDCDNFCVNYGVRKSWAFDSVWPMMDAKFFGGDTALDQRDSLLYSEEKMGLLDNADREAMEPFIWKKLEDSKERVLDGWDA</sequence>
<dbReference type="InterPro" id="IPR011009">
    <property type="entry name" value="Kinase-like_dom_sf"/>
</dbReference>
<dbReference type="PANTHER" id="PTHR21310">
    <property type="entry name" value="AMINOGLYCOSIDE PHOSPHOTRANSFERASE-RELATED-RELATED"/>
    <property type="match status" value="1"/>
</dbReference>
<dbReference type="SUPFAM" id="SSF56112">
    <property type="entry name" value="Protein kinase-like (PK-like)"/>
    <property type="match status" value="1"/>
</dbReference>
<dbReference type="Pfam" id="PF01636">
    <property type="entry name" value="APH"/>
    <property type="match status" value="1"/>
</dbReference>
<feature type="domain" description="Aminoglycoside phosphotransferase" evidence="1">
    <location>
        <begin position="38"/>
        <end position="196"/>
    </location>
</feature>
<protein>
    <recommendedName>
        <fullName evidence="1">Aminoglycoside phosphotransferase domain-containing protein</fullName>
    </recommendedName>
</protein>
<dbReference type="PANTHER" id="PTHR21310:SF37">
    <property type="entry name" value="AMINOGLYCOSIDE PHOSPHOTRANSFERASE DOMAIN-CONTAINING PROTEIN"/>
    <property type="match status" value="1"/>
</dbReference>
<organism evidence="2 3">
    <name type="scientific">Aspergillus glaucus CBS 516.65</name>
    <dbReference type="NCBI Taxonomy" id="1160497"/>
    <lineage>
        <taxon>Eukaryota</taxon>
        <taxon>Fungi</taxon>
        <taxon>Dikarya</taxon>
        <taxon>Ascomycota</taxon>
        <taxon>Pezizomycotina</taxon>
        <taxon>Eurotiomycetes</taxon>
        <taxon>Eurotiomycetidae</taxon>
        <taxon>Eurotiales</taxon>
        <taxon>Aspergillaceae</taxon>
        <taxon>Aspergillus</taxon>
        <taxon>Aspergillus subgen. Aspergillus</taxon>
    </lineage>
</organism>
<keyword evidence="3" id="KW-1185">Reference proteome</keyword>
<gene>
    <name evidence="2" type="ORF">ASPGLDRAFT_72499</name>
</gene>
<dbReference type="InterPro" id="IPR051678">
    <property type="entry name" value="AGP_Transferase"/>
</dbReference>
<proteinExistence type="predicted"/>
<evidence type="ECO:0000313" key="2">
    <source>
        <dbReference type="EMBL" id="OJJ87214.1"/>
    </source>
</evidence>
<accession>A0A1L9VTJ1</accession>
<evidence type="ECO:0000313" key="3">
    <source>
        <dbReference type="Proteomes" id="UP000184300"/>
    </source>
</evidence>
<reference evidence="3" key="1">
    <citation type="journal article" date="2017" name="Genome Biol.">
        <title>Comparative genomics reveals high biological diversity and specific adaptations in the industrially and medically important fungal genus Aspergillus.</title>
        <authorList>
            <person name="de Vries R.P."/>
            <person name="Riley R."/>
            <person name="Wiebenga A."/>
            <person name="Aguilar-Osorio G."/>
            <person name="Amillis S."/>
            <person name="Uchima C.A."/>
            <person name="Anderluh G."/>
            <person name="Asadollahi M."/>
            <person name="Askin M."/>
            <person name="Barry K."/>
            <person name="Battaglia E."/>
            <person name="Bayram O."/>
            <person name="Benocci T."/>
            <person name="Braus-Stromeyer S.A."/>
            <person name="Caldana C."/>
            <person name="Canovas D."/>
            <person name="Cerqueira G.C."/>
            <person name="Chen F."/>
            <person name="Chen W."/>
            <person name="Choi C."/>
            <person name="Clum A."/>
            <person name="Dos Santos R.A."/>
            <person name="Damasio A.R."/>
            <person name="Diallinas G."/>
            <person name="Emri T."/>
            <person name="Fekete E."/>
            <person name="Flipphi M."/>
            <person name="Freyberg S."/>
            <person name="Gallo A."/>
            <person name="Gournas C."/>
            <person name="Habgood R."/>
            <person name="Hainaut M."/>
            <person name="Harispe M.L."/>
            <person name="Henrissat B."/>
            <person name="Hilden K.S."/>
            <person name="Hope R."/>
            <person name="Hossain A."/>
            <person name="Karabika E."/>
            <person name="Karaffa L."/>
            <person name="Karanyi Z."/>
            <person name="Krasevec N."/>
            <person name="Kuo A."/>
            <person name="Kusch H."/>
            <person name="LaButti K."/>
            <person name="Lagendijk E.L."/>
            <person name="Lapidus A."/>
            <person name="Levasseur A."/>
            <person name="Lindquist E."/>
            <person name="Lipzen A."/>
            <person name="Logrieco A.F."/>
            <person name="MacCabe A."/>
            <person name="Maekelae M.R."/>
            <person name="Malavazi I."/>
            <person name="Melin P."/>
            <person name="Meyer V."/>
            <person name="Mielnichuk N."/>
            <person name="Miskei M."/>
            <person name="Molnar A.P."/>
            <person name="Mule G."/>
            <person name="Ngan C.Y."/>
            <person name="Orejas M."/>
            <person name="Orosz E."/>
            <person name="Ouedraogo J.P."/>
            <person name="Overkamp K.M."/>
            <person name="Park H.-S."/>
            <person name="Perrone G."/>
            <person name="Piumi F."/>
            <person name="Punt P.J."/>
            <person name="Ram A.F."/>
            <person name="Ramon A."/>
            <person name="Rauscher S."/>
            <person name="Record E."/>
            <person name="Riano-Pachon D.M."/>
            <person name="Robert V."/>
            <person name="Roehrig J."/>
            <person name="Ruller R."/>
            <person name="Salamov A."/>
            <person name="Salih N.S."/>
            <person name="Samson R.A."/>
            <person name="Sandor E."/>
            <person name="Sanguinetti M."/>
            <person name="Schuetze T."/>
            <person name="Sepcic K."/>
            <person name="Shelest E."/>
            <person name="Sherlock G."/>
            <person name="Sophianopoulou V."/>
            <person name="Squina F.M."/>
            <person name="Sun H."/>
            <person name="Susca A."/>
            <person name="Todd R.B."/>
            <person name="Tsang A."/>
            <person name="Unkles S.E."/>
            <person name="van de Wiele N."/>
            <person name="van Rossen-Uffink D."/>
            <person name="Oliveira J.V."/>
            <person name="Vesth T.C."/>
            <person name="Visser J."/>
            <person name="Yu J.-H."/>
            <person name="Zhou M."/>
            <person name="Andersen M.R."/>
            <person name="Archer D.B."/>
            <person name="Baker S.E."/>
            <person name="Benoit I."/>
            <person name="Brakhage A.A."/>
            <person name="Braus G.H."/>
            <person name="Fischer R."/>
            <person name="Frisvad J.C."/>
            <person name="Goldman G.H."/>
            <person name="Houbraken J."/>
            <person name="Oakley B."/>
            <person name="Pocsi I."/>
            <person name="Scazzocchio C."/>
            <person name="Seiboth B."/>
            <person name="vanKuyk P.A."/>
            <person name="Wortman J."/>
            <person name="Dyer P.S."/>
            <person name="Grigoriev I.V."/>
        </authorList>
    </citation>
    <scope>NUCLEOTIDE SEQUENCE [LARGE SCALE GENOMIC DNA]</scope>
    <source>
        <strain evidence="3">CBS 516.65</strain>
    </source>
</reference>
<dbReference type="OrthoDB" id="5412996at2759"/>
<dbReference type="Proteomes" id="UP000184300">
    <property type="component" value="Unassembled WGS sequence"/>
</dbReference>
<dbReference type="VEuPathDB" id="FungiDB:ASPGLDRAFT_72499"/>
<dbReference type="RefSeq" id="XP_022403903.1">
    <property type="nucleotide sequence ID" value="XM_022549616.1"/>
</dbReference>